<evidence type="ECO:0000256" key="6">
    <source>
        <dbReference type="SAM" id="SignalP"/>
    </source>
</evidence>
<dbReference type="PROSITE" id="PS01068">
    <property type="entry name" value="OMPA_1"/>
    <property type="match status" value="1"/>
</dbReference>
<evidence type="ECO:0000256" key="3">
    <source>
        <dbReference type="ARBA" id="ARBA00023237"/>
    </source>
</evidence>
<dbReference type="OrthoDB" id="9805566at2"/>
<dbReference type="InterPro" id="IPR006690">
    <property type="entry name" value="OMPA-like_CS"/>
</dbReference>
<evidence type="ECO:0000256" key="1">
    <source>
        <dbReference type="ARBA" id="ARBA00004442"/>
    </source>
</evidence>
<dbReference type="Proteomes" id="UP000219215">
    <property type="component" value="Chromosome DPRO"/>
</dbReference>
<keyword evidence="9" id="KW-1185">Reference proteome</keyword>
<dbReference type="InterPro" id="IPR036465">
    <property type="entry name" value="vWFA_dom_sf"/>
</dbReference>
<dbReference type="SUPFAM" id="SSF103088">
    <property type="entry name" value="OmpA-like"/>
    <property type="match status" value="1"/>
</dbReference>
<dbReference type="RefSeq" id="WP_097012351.1">
    <property type="nucleotide sequence ID" value="NZ_LT907975.1"/>
</dbReference>
<dbReference type="PRINTS" id="PR01021">
    <property type="entry name" value="OMPADOMAIN"/>
</dbReference>
<protein>
    <submittedName>
        <fullName evidence="8">OmpA/MotB domain protein</fullName>
    </submittedName>
</protein>
<feature type="domain" description="OmpA-like" evidence="7">
    <location>
        <begin position="240"/>
        <end position="354"/>
    </location>
</feature>
<evidence type="ECO:0000313" key="8">
    <source>
        <dbReference type="EMBL" id="SOB59489.1"/>
    </source>
</evidence>
<accession>A0A2C8FBF0</accession>
<dbReference type="InterPro" id="IPR006664">
    <property type="entry name" value="OMP_bac"/>
</dbReference>
<keyword evidence="6" id="KW-0732">Signal</keyword>
<dbReference type="PROSITE" id="PS51123">
    <property type="entry name" value="OMPA_2"/>
    <property type="match status" value="1"/>
</dbReference>
<gene>
    <name evidence="8" type="ORF">DPRO_2580</name>
</gene>
<feature type="region of interest" description="Disordered" evidence="5">
    <location>
        <begin position="321"/>
        <end position="345"/>
    </location>
</feature>
<dbReference type="PANTHER" id="PTHR30329">
    <property type="entry name" value="STATOR ELEMENT OF FLAGELLAR MOTOR COMPLEX"/>
    <property type="match status" value="1"/>
</dbReference>
<dbReference type="InterPro" id="IPR036737">
    <property type="entry name" value="OmpA-like_sf"/>
</dbReference>
<name>A0A2C8FBF0_9BACT</name>
<dbReference type="PANTHER" id="PTHR30329:SF21">
    <property type="entry name" value="LIPOPROTEIN YIAD-RELATED"/>
    <property type="match status" value="1"/>
</dbReference>
<comment type="subcellular location">
    <subcellularLocation>
        <location evidence="1">Cell outer membrane</location>
    </subcellularLocation>
</comment>
<feature type="signal peptide" evidence="6">
    <location>
        <begin position="1"/>
        <end position="21"/>
    </location>
</feature>
<dbReference type="Gene3D" id="3.30.1330.60">
    <property type="entry name" value="OmpA-like domain"/>
    <property type="match status" value="1"/>
</dbReference>
<dbReference type="InterPro" id="IPR050330">
    <property type="entry name" value="Bact_OuterMem_StrucFunc"/>
</dbReference>
<evidence type="ECO:0000256" key="4">
    <source>
        <dbReference type="PROSITE-ProRule" id="PRU00473"/>
    </source>
</evidence>
<dbReference type="EMBL" id="LT907975">
    <property type="protein sequence ID" value="SOB59489.1"/>
    <property type="molecule type" value="Genomic_DNA"/>
</dbReference>
<dbReference type="CDD" id="cd07185">
    <property type="entry name" value="OmpA_C-like"/>
    <property type="match status" value="1"/>
</dbReference>
<evidence type="ECO:0000256" key="5">
    <source>
        <dbReference type="SAM" id="MobiDB-lite"/>
    </source>
</evidence>
<dbReference type="InterPro" id="IPR006665">
    <property type="entry name" value="OmpA-like"/>
</dbReference>
<dbReference type="Pfam" id="PF00691">
    <property type="entry name" value="OmpA"/>
    <property type="match status" value="1"/>
</dbReference>
<keyword evidence="2 4" id="KW-0472">Membrane</keyword>
<dbReference type="Gene3D" id="3.40.50.410">
    <property type="entry name" value="von Willebrand factor, type A domain"/>
    <property type="match status" value="1"/>
</dbReference>
<evidence type="ECO:0000259" key="7">
    <source>
        <dbReference type="PROSITE" id="PS51123"/>
    </source>
</evidence>
<reference evidence="9" key="1">
    <citation type="submission" date="2017-09" db="EMBL/GenBank/DDBJ databases">
        <authorList>
            <person name="Regsiter A."/>
            <person name="William W."/>
        </authorList>
    </citation>
    <scope>NUCLEOTIDE SEQUENCE [LARGE SCALE GENOMIC DNA]</scope>
    <source>
        <strain evidence="9">500-1</strain>
    </source>
</reference>
<organism evidence="8 9">
    <name type="scientific">Pseudodesulfovibrio profundus</name>
    <dbReference type="NCBI Taxonomy" id="57320"/>
    <lineage>
        <taxon>Bacteria</taxon>
        <taxon>Pseudomonadati</taxon>
        <taxon>Thermodesulfobacteriota</taxon>
        <taxon>Desulfovibrionia</taxon>
        <taxon>Desulfovibrionales</taxon>
        <taxon>Desulfovibrionaceae</taxon>
    </lineage>
</organism>
<keyword evidence="3" id="KW-0998">Cell outer membrane</keyword>
<dbReference type="SUPFAM" id="SSF53300">
    <property type="entry name" value="vWA-like"/>
    <property type="match status" value="1"/>
</dbReference>
<dbReference type="PRINTS" id="PR01023">
    <property type="entry name" value="NAFLGMOTY"/>
</dbReference>
<dbReference type="KEGG" id="pprf:DPRO_2580"/>
<sequence>MKEFKKLLLLTLVVAMTFGFAATTPAQAKMVKKADNFILFLDHSGSMGMTKDGVGDTKIDKAVDVIEALNNAVPEELGFTSAFFTFAPFQVVSEPGTYKKANISKGLDSIERDFEIFNRKTPMGSGQKDMEPVIGGLSGKTALIMFTDGLSNKGEDPVMVAREMRNRFGDNLCLHIVSFADKPAGQKIIDEIRAIFPCTVVADYESLMAPGAMDQYAKDVLYKEVADAKPAPAKPAPVVVPMQKETITFSLNFGFDKAAITDEMVPVLEQAKMILEEEPGTTYEIAGHTDSTGPEAYNQGLSERRAAAVVNWMTANGISADRLEPKGYGENSPKYDNGTKEGRRLNRRVEILSQ</sequence>
<dbReference type="CDD" id="cd00198">
    <property type="entry name" value="vWFA"/>
    <property type="match status" value="1"/>
</dbReference>
<dbReference type="AlphaFoldDB" id="A0A2C8FBF0"/>
<proteinExistence type="predicted"/>
<feature type="chain" id="PRO_5012745045" evidence="6">
    <location>
        <begin position="22"/>
        <end position="354"/>
    </location>
</feature>
<evidence type="ECO:0000313" key="9">
    <source>
        <dbReference type="Proteomes" id="UP000219215"/>
    </source>
</evidence>
<dbReference type="GO" id="GO:0009279">
    <property type="term" value="C:cell outer membrane"/>
    <property type="evidence" value="ECO:0007669"/>
    <property type="project" value="UniProtKB-SubCell"/>
</dbReference>
<evidence type="ECO:0000256" key="2">
    <source>
        <dbReference type="ARBA" id="ARBA00023136"/>
    </source>
</evidence>